<feature type="region of interest" description="Disordered" evidence="1">
    <location>
        <begin position="893"/>
        <end position="912"/>
    </location>
</feature>
<feature type="compositionally biased region" description="Acidic residues" evidence="1">
    <location>
        <begin position="72"/>
        <end position="82"/>
    </location>
</feature>
<feature type="region of interest" description="Disordered" evidence="1">
    <location>
        <begin position="634"/>
        <end position="721"/>
    </location>
</feature>
<feature type="compositionally biased region" description="Polar residues" evidence="1">
    <location>
        <begin position="573"/>
        <end position="597"/>
    </location>
</feature>
<accession>A0A9Y3VVA2</accession>
<keyword evidence="2" id="KW-1185">Reference proteome</keyword>
<organism evidence="2 3">
    <name type="scientific">Pundamilia nyererei</name>
    <dbReference type="NCBI Taxonomy" id="303518"/>
    <lineage>
        <taxon>Eukaryota</taxon>
        <taxon>Metazoa</taxon>
        <taxon>Chordata</taxon>
        <taxon>Craniata</taxon>
        <taxon>Vertebrata</taxon>
        <taxon>Euteleostomi</taxon>
        <taxon>Actinopterygii</taxon>
        <taxon>Neopterygii</taxon>
        <taxon>Teleostei</taxon>
        <taxon>Neoteleostei</taxon>
        <taxon>Acanthomorphata</taxon>
        <taxon>Ovalentaria</taxon>
        <taxon>Cichlomorphae</taxon>
        <taxon>Cichliformes</taxon>
        <taxon>Cichlidae</taxon>
        <taxon>African cichlids</taxon>
        <taxon>Pseudocrenilabrinae</taxon>
        <taxon>Haplochromini</taxon>
        <taxon>Pundamilia</taxon>
    </lineage>
</organism>
<gene>
    <name evidence="3" type="primary">LOC102213987</name>
</gene>
<feature type="compositionally biased region" description="Low complexity" evidence="1">
    <location>
        <begin position="837"/>
        <end position="855"/>
    </location>
</feature>
<feature type="compositionally biased region" description="Basic and acidic residues" evidence="1">
    <location>
        <begin position="893"/>
        <end position="906"/>
    </location>
</feature>
<feature type="compositionally biased region" description="Polar residues" evidence="1">
    <location>
        <begin position="419"/>
        <end position="431"/>
    </location>
</feature>
<evidence type="ECO:0000313" key="2">
    <source>
        <dbReference type="Proteomes" id="UP000695023"/>
    </source>
</evidence>
<feature type="region of interest" description="Disordered" evidence="1">
    <location>
        <begin position="198"/>
        <end position="219"/>
    </location>
</feature>
<evidence type="ECO:0000313" key="3">
    <source>
        <dbReference type="RefSeq" id="XP_005746099.1"/>
    </source>
</evidence>
<protein>
    <submittedName>
        <fullName evidence="3">Uncharacterized protein LOC102213987</fullName>
    </submittedName>
</protein>
<feature type="compositionally biased region" description="Basic and acidic residues" evidence="1">
    <location>
        <begin position="45"/>
        <end position="57"/>
    </location>
</feature>
<dbReference type="AlphaFoldDB" id="A0A9Y3VVA2"/>
<feature type="region of interest" description="Disordered" evidence="1">
    <location>
        <begin position="455"/>
        <end position="597"/>
    </location>
</feature>
<reference evidence="3" key="1">
    <citation type="submission" date="2025-08" db="UniProtKB">
        <authorList>
            <consortium name="RefSeq"/>
        </authorList>
    </citation>
    <scope>IDENTIFICATION</scope>
</reference>
<feature type="region of interest" description="Disordered" evidence="1">
    <location>
        <begin position="304"/>
        <end position="349"/>
    </location>
</feature>
<sequence length="1137" mass="126818">MNQREWKDAVHKLQRLLEPSCHSMGNASRGYREWDTYHEHSRYTVPEPHRSDVRWKELSSSSHHVHSKVPEVEDPDGEPLPYSEEDVELARNKQLLREMEERIMHKKATLATKTRFVETPPGVSGDEPPAMCVGQTLRDRVKEILMQRQYLSYFSKVQSARERRSSSCPSKGGVLQEQHPLKLRVKVLMKKRHTVVPPYSEQGPDVAWPPSSPSVTSPAKREDVINKGFECFLSVLNKGVDINLLKPEDDCGEVPGVSLPPLGRSISSPAKDENNVNKGFERFLSILNKGVDIEKFNKIMSNDREDLPLGEEPLNIQIPDVESKSDPPFRTEKQQLNSGASLLGLRQPSESILSMDNDIEPSLTQRKESQRLFSGASLQGLSPPSENQCSNSRAILLLSQASESQWSKTEASLKGFSHPSKSIGSGASQPVLSKASDSERAGSGALLTDFNHASESQQLNTEASLSGFSLPSENQHSKTRPILLSHGWESESHRSKSGSSLKDLSQKNESLLSTANEGEPGLNQSKESQRLNTGASLRGLSQSSEGTGSGAPQPGLNKAKDGVRSDSGVRLTGLSQANESQQLNTGATSPSENQLSNTKPIRLNLNWASKSQSLKSGPLLKGLNQDSKSQHLKSGALIPGLGDDSDSESNGRNLLAGLNKTNSREKKTDSSTRERLFLPGEEEEKKKKSKRDHSLGSSNRLKSPVALKKKEEEETSSVSEQHEQLQSILKTLGWNLDVDELSKLANRTQERLCGRKNERVNSKEEHESRQEHSRDRDRRKSSSGSPLRSSKTDQSQERMHGSKSEGRVRKSEGRRRTESRGEDETQQRRSLRDHRNSSSSSSSRSTSRSSSPSPSCRRRSRSRDLKRRRKAERSRSRERSRERLKHRDRWNSRETLRDRERKDSKHFSAYPYSQNPVFPHPAASPYPDYILSQYSHFALSQSGHYSGATNPYWSYNQYNTPPSLSASSQPYPHFPGSVVAPNMAFPDPSLLTNSASFPNPDLSVSEGQDGSASVSRCLRVINTEQASSQSLTGGHNWRRGRKKLMGDFRNPKSILEKHNNALKTPLAPQDSKVCTKTVGNDPCTEELKEEKPQLTEEEIKANLRKKLEAFNQKVKNTSQMPQSKVMQPANSLISEID</sequence>
<feature type="compositionally biased region" description="Polar residues" evidence="1">
    <location>
        <begin position="507"/>
        <end position="546"/>
    </location>
</feature>
<dbReference type="RefSeq" id="XP_005746099.1">
    <property type="nucleotide sequence ID" value="XM_005746042.1"/>
</dbReference>
<feature type="region of interest" description="Disordered" evidence="1">
    <location>
        <begin position="1113"/>
        <end position="1137"/>
    </location>
</feature>
<feature type="region of interest" description="Disordered" evidence="1">
    <location>
        <begin position="754"/>
        <end position="886"/>
    </location>
</feature>
<evidence type="ECO:0000256" key="1">
    <source>
        <dbReference type="SAM" id="MobiDB-lite"/>
    </source>
</evidence>
<feature type="compositionally biased region" description="Basic residues" evidence="1">
    <location>
        <begin position="856"/>
        <end position="872"/>
    </location>
</feature>
<feature type="region of interest" description="Disordered" evidence="1">
    <location>
        <begin position="410"/>
        <end position="440"/>
    </location>
</feature>
<feature type="compositionally biased region" description="Basic and acidic residues" evidence="1">
    <location>
        <begin position="754"/>
        <end position="780"/>
    </location>
</feature>
<name>A0A9Y3VVA2_9CICH</name>
<feature type="region of interest" description="Disordered" evidence="1">
    <location>
        <begin position="45"/>
        <end position="82"/>
    </location>
</feature>
<feature type="compositionally biased region" description="Polar residues" evidence="1">
    <location>
        <begin position="455"/>
        <end position="474"/>
    </location>
</feature>
<feature type="compositionally biased region" description="Basic and acidic residues" evidence="1">
    <location>
        <begin position="321"/>
        <end position="333"/>
    </location>
</feature>
<dbReference type="Proteomes" id="UP000695023">
    <property type="component" value="Unplaced"/>
</dbReference>
<proteinExistence type="predicted"/>
<feature type="compositionally biased region" description="Basic and acidic residues" evidence="1">
    <location>
        <begin position="790"/>
        <end position="827"/>
    </location>
</feature>
<feature type="compositionally biased region" description="Basic and acidic residues" evidence="1">
    <location>
        <begin position="662"/>
        <end position="676"/>
    </location>
</feature>
<dbReference type="GeneID" id="102213987"/>